<dbReference type="PANTHER" id="PTHR43194">
    <property type="entry name" value="HYDROLASE ALPHA/BETA FOLD FAMILY"/>
    <property type="match status" value="1"/>
</dbReference>
<evidence type="ECO:0000313" key="3">
    <source>
        <dbReference type="Proteomes" id="UP001196661"/>
    </source>
</evidence>
<evidence type="ECO:0000259" key="1">
    <source>
        <dbReference type="Pfam" id="PF00561"/>
    </source>
</evidence>
<dbReference type="SUPFAM" id="SSF53474">
    <property type="entry name" value="alpha/beta-Hydrolases"/>
    <property type="match status" value="1"/>
</dbReference>
<name>A0ABS5Y1L5_9CYAN</name>
<sequence length="284" mass="32011">MANSEQKDLRVGTLNWVYRELIPDTPNNKPPVVMLHGLVCQSYSWRDVMPALGEYGFRSIAPDWIGHGSSSKPDIRQFDYKQETYIQALSDYLDALELDRFSLVVQGFLGVTGLLYAAQNPDKIERLIILNTPLPPTADLPFRVKMMGWPFVGDMMTQDPLLVDRTLEGAGPYQVADEDLDIYRRPFLKSSDVGRALMWTIRAMKVPQITEQIAQGFADWQPPTLVAWGQSDPWLSAEGAKDFANGLANGDYVGLDQVGHYAQEDWAEKVSEAIVPFLRQQDML</sequence>
<organism evidence="2 3">
    <name type="scientific">Leptothoe kymatousa TAU-MAC 1615</name>
    <dbReference type="NCBI Taxonomy" id="2364775"/>
    <lineage>
        <taxon>Bacteria</taxon>
        <taxon>Bacillati</taxon>
        <taxon>Cyanobacteriota</taxon>
        <taxon>Cyanophyceae</taxon>
        <taxon>Nodosilineales</taxon>
        <taxon>Cymatolegaceae</taxon>
        <taxon>Leptothoe</taxon>
        <taxon>Leptothoe kymatousa</taxon>
    </lineage>
</organism>
<evidence type="ECO:0000313" key="2">
    <source>
        <dbReference type="EMBL" id="MBT9311696.1"/>
    </source>
</evidence>
<accession>A0ABS5Y1L5</accession>
<dbReference type="InterPro" id="IPR000073">
    <property type="entry name" value="AB_hydrolase_1"/>
</dbReference>
<dbReference type="Pfam" id="PF00561">
    <property type="entry name" value="Abhydrolase_1"/>
    <property type="match status" value="1"/>
</dbReference>
<dbReference type="Gene3D" id="3.40.50.1820">
    <property type="entry name" value="alpha/beta hydrolase"/>
    <property type="match status" value="1"/>
</dbReference>
<dbReference type="GO" id="GO:0016787">
    <property type="term" value="F:hydrolase activity"/>
    <property type="evidence" value="ECO:0007669"/>
    <property type="project" value="UniProtKB-KW"/>
</dbReference>
<dbReference type="PRINTS" id="PR00111">
    <property type="entry name" value="ABHYDROLASE"/>
</dbReference>
<dbReference type="InterPro" id="IPR000639">
    <property type="entry name" value="Epox_hydrolase-like"/>
</dbReference>
<dbReference type="EMBL" id="JADOER010000004">
    <property type="protein sequence ID" value="MBT9311696.1"/>
    <property type="molecule type" value="Genomic_DNA"/>
</dbReference>
<dbReference type="PANTHER" id="PTHR43194:SF2">
    <property type="entry name" value="PEROXISOMAL MEMBRANE PROTEIN LPX1"/>
    <property type="match status" value="1"/>
</dbReference>
<dbReference type="PRINTS" id="PR00412">
    <property type="entry name" value="EPOXHYDRLASE"/>
</dbReference>
<reference evidence="2 3" key="1">
    <citation type="journal article" date="2021" name="Mar. Drugs">
        <title>Genome Reduction and Secondary Metabolism of the Marine Sponge-Associated Cyanobacterium Leptothoe.</title>
        <authorList>
            <person name="Konstantinou D."/>
            <person name="Popin R.V."/>
            <person name="Fewer D.P."/>
            <person name="Sivonen K."/>
            <person name="Gkelis S."/>
        </authorList>
    </citation>
    <scope>NUCLEOTIDE SEQUENCE [LARGE SCALE GENOMIC DNA]</scope>
    <source>
        <strain evidence="2 3">TAU-MAC 1615</strain>
    </source>
</reference>
<dbReference type="RefSeq" id="WP_215617567.1">
    <property type="nucleotide sequence ID" value="NZ_JADOER010000004.1"/>
</dbReference>
<gene>
    <name evidence="2" type="ORF">IXB28_05725</name>
</gene>
<dbReference type="Proteomes" id="UP001196661">
    <property type="component" value="Unassembled WGS sequence"/>
</dbReference>
<dbReference type="InterPro" id="IPR029058">
    <property type="entry name" value="AB_hydrolase_fold"/>
</dbReference>
<keyword evidence="3" id="KW-1185">Reference proteome</keyword>
<feature type="domain" description="AB hydrolase-1" evidence="1">
    <location>
        <begin position="30"/>
        <end position="265"/>
    </location>
</feature>
<comment type="caution">
    <text evidence="2">The sequence shown here is derived from an EMBL/GenBank/DDBJ whole genome shotgun (WGS) entry which is preliminary data.</text>
</comment>
<keyword evidence="2" id="KW-0378">Hydrolase</keyword>
<dbReference type="InterPro" id="IPR050228">
    <property type="entry name" value="Carboxylesterase_BioH"/>
</dbReference>
<proteinExistence type="predicted"/>
<protein>
    <submittedName>
        <fullName evidence="2">Alpha/beta fold hydrolase</fullName>
    </submittedName>
</protein>